<keyword evidence="1" id="KW-0238">DNA-binding</keyword>
<name>A0A2A4YZ73_9PROT</name>
<dbReference type="PIRSF" id="PIRSF015268">
    <property type="entry name" value="Virulence_RhuM"/>
    <property type="match status" value="1"/>
</dbReference>
<dbReference type="EMBL" id="NVUS01000013">
    <property type="protein sequence ID" value="PCJ00045.1"/>
    <property type="molecule type" value="Genomic_DNA"/>
</dbReference>
<sequence length="348" mass="40649">MTKKDLTQANVDTPFLLYGGENNKINIRVFLQDETIWLPQKGMAELFDTSPDNIGLHIKNIYDDDELQEIPTTEDFSVVQNEGDRSVRRTIKFYNLDAIIAVGYRVNSKKATQFRIWATQTLKEFIIKGFVMDDERLKQGQQVFGQDYFDELLDRVRSIRTSERRIYQKITDIFAEISTDYDKRSEITKNFYAMIQNKFHFAITGHTAAEIIHSKADHNEPHMGLHTWKNAPEGRILTSDVVIAKNYLEEKEIKKLERTIVAFFDYIENIIENRISMAMEDMAESVDKYLNFNEYKILEGKGKMSKDQAVKKAKKEYKEFNKNQTIESDFDKQIKQSLNSTVFKKHSG</sequence>
<evidence type="ECO:0000313" key="1">
    <source>
        <dbReference type="EMBL" id="PCJ00045.1"/>
    </source>
</evidence>
<organism evidence="1">
    <name type="scientific">OCS116 cluster bacterium</name>
    <dbReference type="NCBI Taxonomy" id="2030921"/>
    <lineage>
        <taxon>Bacteria</taxon>
        <taxon>Pseudomonadati</taxon>
        <taxon>Pseudomonadota</taxon>
        <taxon>Alphaproteobacteria</taxon>
        <taxon>OCS116 cluster</taxon>
    </lineage>
</organism>
<dbReference type="GO" id="GO:0003677">
    <property type="term" value="F:DNA binding"/>
    <property type="evidence" value="ECO:0007669"/>
    <property type="project" value="UniProtKB-KW"/>
</dbReference>
<reference key="1">
    <citation type="submission" date="2017-08" db="EMBL/GenBank/DDBJ databases">
        <title>A dynamic microbial community with high functional redundancy inhabits the cold, oxic subseafloor aquifer.</title>
        <authorList>
            <person name="Tully B.J."/>
            <person name="Wheat C.G."/>
            <person name="Glazer B.T."/>
            <person name="Huber J.A."/>
        </authorList>
    </citation>
    <scope>NUCLEOTIDE SEQUENCE [LARGE SCALE GENOMIC DNA]</scope>
</reference>
<dbReference type="Pfam" id="PF13310">
    <property type="entry name" value="Virulence_RhuM"/>
    <property type="match status" value="1"/>
</dbReference>
<dbReference type="PANTHER" id="PTHR35810:SF1">
    <property type="entry name" value="CYTOPLASMIC PROTEIN"/>
    <property type="match status" value="1"/>
</dbReference>
<proteinExistence type="predicted"/>
<dbReference type="InterPro" id="IPR011204">
    <property type="entry name" value="Virulence_RhuM-like"/>
</dbReference>
<dbReference type="AlphaFoldDB" id="A0A2A4YZ73"/>
<protein>
    <submittedName>
        <fullName evidence="1">DNA-binding protein</fullName>
    </submittedName>
</protein>
<accession>A0A2A4YZ73</accession>
<reference evidence="1" key="2">
    <citation type="journal article" date="2018" name="ISME J.">
        <title>A dynamic microbial community with high functional redundancy inhabits the cold, oxic subseafloor aquifer.</title>
        <authorList>
            <person name="Tully B.J."/>
            <person name="Wheat C.G."/>
            <person name="Glazer B.T."/>
            <person name="Huber J.A."/>
        </authorList>
    </citation>
    <scope>NUCLEOTIDE SEQUENCE</scope>
    <source>
        <strain evidence="1">NORP83</strain>
    </source>
</reference>
<gene>
    <name evidence="1" type="ORF">COB13_10660</name>
</gene>
<dbReference type="PANTHER" id="PTHR35810">
    <property type="entry name" value="CYTOPLASMIC PROTEIN-RELATED"/>
    <property type="match status" value="1"/>
</dbReference>
<comment type="caution">
    <text evidence="1">The sequence shown here is derived from an EMBL/GenBank/DDBJ whole genome shotgun (WGS) entry which is preliminary data.</text>
</comment>